<dbReference type="KEGG" id="aell:AELL_1144"/>
<accession>A0A347U7I6</accession>
<sequence>MQNIKIWHNPKCSKSRNAMTLLEEKGISADVVKYLETTPSKEELKDVLKKLNMKASELLRTGEDIYKELNLKNVNDEEKLIEIMVENPILIERPIIIKGDIAVIARPIENLEELLK</sequence>
<gene>
    <name evidence="5" type="primary">arsC</name>
    <name evidence="4" type="ORF">AELL_1144</name>
    <name evidence="5" type="ORF">CP962_07410</name>
</gene>
<dbReference type="InterPro" id="IPR006659">
    <property type="entry name" value="Arsenate_reductase"/>
</dbReference>
<dbReference type="InterPro" id="IPR036249">
    <property type="entry name" value="Thioredoxin-like_sf"/>
</dbReference>
<dbReference type="Proteomes" id="UP000262582">
    <property type="component" value="Chromosome"/>
</dbReference>
<dbReference type="SUPFAM" id="SSF52833">
    <property type="entry name" value="Thioredoxin-like"/>
    <property type="match status" value="1"/>
</dbReference>
<keyword evidence="2" id="KW-0560">Oxidoreductase</keyword>
<dbReference type="EMBL" id="CP032097">
    <property type="protein sequence ID" value="AXX94814.1"/>
    <property type="molecule type" value="Genomic_DNA"/>
</dbReference>
<dbReference type="NCBIfam" id="TIGR00014">
    <property type="entry name" value="arsC"/>
    <property type="match status" value="1"/>
</dbReference>
<reference evidence="5 7" key="1">
    <citation type="submission" date="2017-09" db="EMBL/GenBank/DDBJ databases">
        <title>Genomics of the genus Arcobacter.</title>
        <authorList>
            <person name="Perez-Cataluna A."/>
            <person name="Figueras M.J."/>
            <person name="Salas-Masso N."/>
        </authorList>
    </citation>
    <scope>NUCLEOTIDE SEQUENCE [LARGE SCALE GENOMIC DNA]</scope>
    <source>
        <strain evidence="5 7">CECT 7837</strain>
    </source>
</reference>
<reference evidence="4 6" key="2">
    <citation type="submission" date="2018-08" db="EMBL/GenBank/DDBJ databases">
        <title>Complete genome of the Arcobacter ellisii type strain LMG 26155.</title>
        <authorList>
            <person name="Miller W.G."/>
            <person name="Yee E."/>
            <person name="Bono J.L."/>
        </authorList>
    </citation>
    <scope>NUCLEOTIDE SEQUENCE [LARGE SCALE GENOMIC DNA]</scope>
    <source>
        <strain evidence="4 6">LMG 26155</strain>
    </source>
</reference>
<evidence type="ECO:0000313" key="6">
    <source>
        <dbReference type="Proteomes" id="UP000262582"/>
    </source>
</evidence>
<dbReference type="PROSITE" id="PS51353">
    <property type="entry name" value="ARSC"/>
    <property type="match status" value="1"/>
</dbReference>
<dbReference type="RefSeq" id="WP_118917022.1">
    <property type="nucleotide sequence ID" value="NZ_CP032097.1"/>
</dbReference>
<evidence type="ECO:0000313" key="4">
    <source>
        <dbReference type="EMBL" id="AXX94814.1"/>
    </source>
</evidence>
<dbReference type="AlphaFoldDB" id="A0A347U7I6"/>
<organism evidence="5 7">
    <name type="scientific">Arcobacter ellisii</name>
    <dbReference type="NCBI Taxonomy" id="913109"/>
    <lineage>
        <taxon>Bacteria</taxon>
        <taxon>Pseudomonadati</taxon>
        <taxon>Campylobacterota</taxon>
        <taxon>Epsilonproteobacteria</taxon>
        <taxon>Campylobacterales</taxon>
        <taxon>Arcobacteraceae</taxon>
        <taxon>Arcobacter</taxon>
    </lineage>
</organism>
<dbReference type="PANTHER" id="PTHR30041">
    <property type="entry name" value="ARSENATE REDUCTASE"/>
    <property type="match status" value="1"/>
</dbReference>
<evidence type="ECO:0000313" key="7">
    <source>
        <dbReference type="Proteomes" id="UP000290588"/>
    </source>
</evidence>
<protein>
    <submittedName>
        <fullName evidence="4">Arsenate reductase (ArsC) family protein</fullName>
    </submittedName>
    <submittedName>
        <fullName evidence="5">Arsenate reductase (Glutaredoxin)</fullName>
    </submittedName>
</protein>
<keyword evidence="6" id="KW-1185">Reference proteome</keyword>
<dbReference type="Proteomes" id="UP000290588">
    <property type="component" value="Unassembled WGS sequence"/>
</dbReference>
<evidence type="ECO:0000256" key="1">
    <source>
        <dbReference type="ARBA" id="ARBA00007198"/>
    </source>
</evidence>
<proteinExistence type="inferred from homology"/>
<dbReference type="OrthoDB" id="9790554at2"/>
<evidence type="ECO:0000313" key="5">
    <source>
        <dbReference type="EMBL" id="RXI30588.1"/>
    </source>
</evidence>
<dbReference type="Pfam" id="PF03960">
    <property type="entry name" value="ArsC"/>
    <property type="match status" value="1"/>
</dbReference>
<evidence type="ECO:0000256" key="2">
    <source>
        <dbReference type="ARBA" id="ARBA00023002"/>
    </source>
</evidence>
<dbReference type="CDD" id="cd03034">
    <property type="entry name" value="ArsC_ArsC"/>
    <property type="match status" value="1"/>
</dbReference>
<name>A0A347U7I6_9BACT</name>
<dbReference type="InterPro" id="IPR006660">
    <property type="entry name" value="Arsenate_reductase-like"/>
</dbReference>
<comment type="similarity">
    <text evidence="1 3">Belongs to the ArsC family.</text>
</comment>
<evidence type="ECO:0000256" key="3">
    <source>
        <dbReference type="PROSITE-ProRule" id="PRU01282"/>
    </source>
</evidence>
<dbReference type="EMBL" id="NXIG01000006">
    <property type="protein sequence ID" value="RXI30588.1"/>
    <property type="molecule type" value="Genomic_DNA"/>
</dbReference>
<dbReference type="Gene3D" id="3.40.30.10">
    <property type="entry name" value="Glutaredoxin"/>
    <property type="match status" value="1"/>
</dbReference>
<dbReference type="PANTHER" id="PTHR30041:SF4">
    <property type="entry name" value="ARSENATE REDUCTASE"/>
    <property type="match status" value="1"/>
</dbReference>
<dbReference type="GO" id="GO:0008794">
    <property type="term" value="F:arsenate reductase (glutaredoxin) activity"/>
    <property type="evidence" value="ECO:0007669"/>
    <property type="project" value="InterPro"/>
</dbReference>